<evidence type="ECO:0000313" key="3">
    <source>
        <dbReference type="EMBL" id="PEG33718.1"/>
    </source>
</evidence>
<evidence type="ECO:0000313" key="5">
    <source>
        <dbReference type="Proteomes" id="UP000465302"/>
    </source>
</evidence>
<dbReference type="RefSeq" id="WP_097944125.1">
    <property type="nucleotide sequence ID" value="NZ_BLKS01000004.1"/>
</dbReference>
<sequence length="83" mass="8987">MAIAAADVRRLLDDERGDAVLVFIEGRAEVISQAEADDEDYRGALQVVSREDLIKRLGGDEPSDRELDEQAAILDSTVSELGG</sequence>
<reference evidence="3 4" key="1">
    <citation type="submission" date="2017-10" db="EMBL/GenBank/DDBJ databases">
        <title>The new phylogeny of genus Mycobacterium.</title>
        <authorList>
            <person name="Tortoli E."/>
            <person name="Trovato A."/>
            <person name="Cirillo D.M."/>
        </authorList>
    </citation>
    <scope>NUCLEOTIDE SEQUENCE [LARGE SCALE GENOMIC DNA]</scope>
    <source>
        <strain evidence="3 4">CCUG37673</strain>
    </source>
</reference>
<reference evidence="2 5" key="2">
    <citation type="journal article" date="2019" name="Emerg. Microbes Infect.">
        <title>Comprehensive subspecies identification of 175 nontuberculous mycobacteria species based on 7547 genomic profiles.</title>
        <authorList>
            <person name="Matsumoto Y."/>
            <person name="Kinjo T."/>
            <person name="Motooka D."/>
            <person name="Nabeya D."/>
            <person name="Jung N."/>
            <person name="Uechi K."/>
            <person name="Horii T."/>
            <person name="Iida T."/>
            <person name="Fujita J."/>
            <person name="Nakamura S."/>
        </authorList>
    </citation>
    <scope>NUCLEOTIDE SEQUENCE [LARGE SCALE GENOMIC DNA]</scope>
    <source>
        <strain evidence="2 5">JCM 6377</strain>
    </source>
</reference>
<reference evidence="2" key="3">
    <citation type="submission" date="2020-02" db="EMBL/GenBank/DDBJ databases">
        <authorList>
            <person name="Matsumoto Y."/>
            <person name="Motooka D."/>
            <person name="Nakamura S."/>
        </authorList>
    </citation>
    <scope>NUCLEOTIDE SEQUENCE</scope>
    <source>
        <strain evidence="2">JCM 6377</strain>
    </source>
</reference>
<comment type="caution">
    <text evidence="3">The sequence shown here is derived from an EMBL/GenBank/DDBJ whole genome shotgun (WGS) entry which is preliminary data.</text>
</comment>
<evidence type="ECO:0000313" key="2">
    <source>
        <dbReference type="EMBL" id="GFG55830.1"/>
    </source>
</evidence>
<keyword evidence="4" id="KW-1185">Reference proteome</keyword>
<dbReference type="Proteomes" id="UP000465302">
    <property type="component" value="Unassembled WGS sequence"/>
</dbReference>
<accession>A0A2A7MRF9</accession>
<evidence type="ECO:0008006" key="6">
    <source>
        <dbReference type="Google" id="ProtNLM"/>
    </source>
</evidence>
<dbReference type="AlphaFoldDB" id="A0A2A7MRF9"/>
<gene>
    <name evidence="3" type="ORF">CQY20_29285</name>
    <name evidence="2" type="ORF">MAGR_72710</name>
</gene>
<proteinExistence type="predicted"/>
<evidence type="ECO:0000313" key="4">
    <source>
        <dbReference type="Proteomes" id="UP000220914"/>
    </source>
</evidence>
<protein>
    <recommendedName>
        <fullName evidence="6">FAD-dependent pyridine nucleotide-disulfide oxidoreductase</fullName>
    </recommendedName>
</protein>
<dbReference type="OrthoDB" id="3430612at2"/>
<organism evidence="3 4">
    <name type="scientific">Mycolicibacterium agri</name>
    <name type="common">Mycobacterium agri</name>
    <dbReference type="NCBI Taxonomy" id="36811"/>
    <lineage>
        <taxon>Bacteria</taxon>
        <taxon>Bacillati</taxon>
        <taxon>Actinomycetota</taxon>
        <taxon>Actinomycetes</taxon>
        <taxon>Mycobacteriales</taxon>
        <taxon>Mycobacteriaceae</taxon>
        <taxon>Mycolicibacterium</taxon>
    </lineage>
</organism>
<dbReference type="EMBL" id="PDCP01000096">
    <property type="protein sequence ID" value="PEG33718.1"/>
    <property type="molecule type" value="Genomic_DNA"/>
</dbReference>
<dbReference type="Proteomes" id="UP000220914">
    <property type="component" value="Unassembled WGS sequence"/>
</dbReference>
<name>A0A2A7MRF9_MYCAG</name>
<dbReference type="EMBL" id="BLKS01000004">
    <property type="protein sequence ID" value="GFG55830.1"/>
    <property type="molecule type" value="Genomic_DNA"/>
</dbReference>
<feature type="region of interest" description="Disordered" evidence="1">
    <location>
        <begin position="58"/>
        <end position="83"/>
    </location>
</feature>
<evidence type="ECO:0000256" key="1">
    <source>
        <dbReference type="SAM" id="MobiDB-lite"/>
    </source>
</evidence>